<feature type="compositionally biased region" description="Low complexity" evidence="1">
    <location>
        <begin position="340"/>
        <end position="354"/>
    </location>
</feature>
<feature type="compositionally biased region" description="Polar residues" evidence="1">
    <location>
        <begin position="97"/>
        <end position="112"/>
    </location>
</feature>
<name>A0A409VIU7_9AGAR</name>
<feature type="compositionally biased region" description="Basic and acidic residues" evidence="1">
    <location>
        <begin position="278"/>
        <end position="289"/>
    </location>
</feature>
<dbReference type="EMBL" id="NHYE01005636">
    <property type="protein sequence ID" value="PPQ66192.1"/>
    <property type="molecule type" value="Genomic_DNA"/>
</dbReference>
<feature type="compositionally biased region" description="Basic residues" evidence="1">
    <location>
        <begin position="205"/>
        <end position="214"/>
    </location>
</feature>
<keyword evidence="3" id="KW-1185">Reference proteome</keyword>
<dbReference type="OrthoDB" id="3249663at2759"/>
<feature type="compositionally biased region" description="Basic and acidic residues" evidence="1">
    <location>
        <begin position="113"/>
        <end position="126"/>
    </location>
</feature>
<protein>
    <submittedName>
        <fullName evidence="2">Uncharacterized protein</fullName>
    </submittedName>
</protein>
<feature type="region of interest" description="Disordered" evidence="1">
    <location>
        <begin position="29"/>
        <end position="357"/>
    </location>
</feature>
<feature type="compositionally biased region" description="Pro residues" evidence="1">
    <location>
        <begin position="258"/>
        <end position="270"/>
    </location>
</feature>
<feature type="compositionally biased region" description="Basic residues" evidence="1">
    <location>
        <begin position="385"/>
        <end position="404"/>
    </location>
</feature>
<proteinExistence type="predicted"/>
<accession>A0A409VIU7</accession>
<dbReference type="AlphaFoldDB" id="A0A409VIU7"/>
<dbReference type="Proteomes" id="UP000284706">
    <property type="component" value="Unassembled WGS sequence"/>
</dbReference>
<comment type="caution">
    <text evidence="2">The sequence shown here is derived from an EMBL/GenBank/DDBJ whole genome shotgun (WGS) entry which is preliminary data.</text>
</comment>
<reference evidence="2 3" key="1">
    <citation type="journal article" date="2018" name="Evol. Lett.">
        <title>Horizontal gene cluster transfer increased hallucinogenic mushroom diversity.</title>
        <authorList>
            <person name="Reynolds H.T."/>
            <person name="Vijayakumar V."/>
            <person name="Gluck-Thaler E."/>
            <person name="Korotkin H.B."/>
            <person name="Matheny P.B."/>
            <person name="Slot J.C."/>
        </authorList>
    </citation>
    <scope>NUCLEOTIDE SEQUENCE [LARGE SCALE GENOMIC DNA]</scope>
    <source>
        <strain evidence="2 3">SRW20</strain>
    </source>
</reference>
<sequence length="404" mass="44366">MTEYTTSPHAFREFMSARERTQRWIQSVSPSDAELYSPSVPPSVLEGLIPSSPPSEADSTNSTPPRMVLRYNDGRPDVPIPHPNGVGRSGSKRHQESNVPRSHTSYNHPNNRARQDFDSRPPEEIRILPSFGDGPAPSGPSRPTHSRSKSLPRSSERIIEPEPELPPFIPPAHLQSHSPYPPSHGAPHPTSAPPQQASFPQPHHGWPRHGHAKHPPAIVYAPPHNSHRPNYAPPAMFHHPPQVGPNGMIYSHSAPVPGQYPPAYPPPYPPVGSQRHPSARDVRDHDRTRSFGRSSRRNAAESAESLGSEKSGSTYYVLPSHGQKVHVINPSPEHSIFTATSTTKSPSSPHSPYSNGKKPFFQRIFNFNVFSSAGSSRGSSVGGRKLSRRHSIGASGHRRVEHGR</sequence>
<organism evidence="2 3">
    <name type="scientific">Gymnopilus dilepis</name>
    <dbReference type="NCBI Taxonomy" id="231916"/>
    <lineage>
        <taxon>Eukaryota</taxon>
        <taxon>Fungi</taxon>
        <taxon>Dikarya</taxon>
        <taxon>Basidiomycota</taxon>
        <taxon>Agaricomycotina</taxon>
        <taxon>Agaricomycetes</taxon>
        <taxon>Agaricomycetidae</taxon>
        <taxon>Agaricales</taxon>
        <taxon>Agaricineae</taxon>
        <taxon>Hymenogastraceae</taxon>
        <taxon>Gymnopilus</taxon>
    </lineage>
</organism>
<gene>
    <name evidence="2" type="ORF">CVT26_011051</name>
</gene>
<evidence type="ECO:0000256" key="1">
    <source>
        <dbReference type="SAM" id="MobiDB-lite"/>
    </source>
</evidence>
<feature type="region of interest" description="Disordered" evidence="1">
    <location>
        <begin position="373"/>
        <end position="404"/>
    </location>
</feature>
<feature type="compositionally biased region" description="Low complexity" evidence="1">
    <location>
        <begin position="193"/>
        <end position="202"/>
    </location>
</feature>
<evidence type="ECO:0000313" key="3">
    <source>
        <dbReference type="Proteomes" id="UP000284706"/>
    </source>
</evidence>
<evidence type="ECO:0000313" key="2">
    <source>
        <dbReference type="EMBL" id="PPQ66192.1"/>
    </source>
</evidence>
<dbReference type="InParanoid" id="A0A409VIU7"/>
<feature type="compositionally biased region" description="Low complexity" evidence="1">
    <location>
        <begin position="373"/>
        <end position="384"/>
    </location>
</feature>